<feature type="compositionally biased region" description="Pro residues" evidence="2">
    <location>
        <begin position="196"/>
        <end position="214"/>
    </location>
</feature>
<name>A0A517SP79_9BACT</name>
<sequence length="424" mass="45215" precursor="true">MRHAAILAVVLTFAGLASHHADAQIAWQKDGPTALAKAKAEGKLMLLHFYDDNCIYCDKLEEGAFQDAKVIEAINRNYVTIKVHAMSNPKLKNQYKVDAFPTEVIVTTDGTLLNKYTSPQNPRHYVLRLAETRMAYTRNLERIAAAKPTSTTQPAAAPAATQPVATQPAAATSNGFALPNAVPTASATPVTANPAPANPAPANPAPANPAPANPAPATVSAPSGGFQLPAGPALPPAAALAADTASQQVVQSAELKSNATAVVTETSVPEANAAEAAATNAQPSSAPLASAAKPASSRPKLAMEGFCAVTVVKKEQWVEGKTEFGVIHLGKLYLFASQETMDAFLKEPMLYTPVLNEIDVVQFFDEKKIVVGKREWAAFDPVHNRMFFFADEDSLVKFEKQFERYVDPAIDVMQRAVKESNPET</sequence>
<evidence type="ECO:0000256" key="1">
    <source>
        <dbReference type="ARBA" id="ARBA00022729"/>
    </source>
</evidence>
<feature type="domain" description="Thioredoxin" evidence="4">
    <location>
        <begin position="7"/>
        <end position="135"/>
    </location>
</feature>
<dbReference type="InterPro" id="IPR013766">
    <property type="entry name" value="Thioredoxin_domain"/>
</dbReference>
<dbReference type="Gene3D" id="3.40.30.10">
    <property type="entry name" value="Glutaredoxin"/>
    <property type="match status" value="1"/>
</dbReference>
<proteinExistence type="predicted"/>
<feature type="compositionally biased region" description="Low complexity" evidence="2">
    <location>
        <begin position="179"/>
        <end position="195"/>
    </location>
</feature>
<dbReference type="Proteomes" id="UP000315003">
    <property type="component" value="Chromosome"/>
</dbReference>
<evidence type="ECO:0000259" key="4">
    <source>
        <dbReference type="PROSITE" id="PS51352"/>
    </source>
</evidence>
<keyword evidence="6" id="KW-1185">Reference proteome</keyword>
<dbReference type="PANTHER" id="PTHR15337">
    <property type="entry name" value="ANTERIOR GRADIENT PROTEIN-RELATED"/>
    <property type="match status" value="1"/>
</dbReference>
<evidence type="ECO:0000256" key="3">
    <source>
        <dbReference type="SAM" id="SignalP"/>
    </source>
</evidence>
<gene>
    <name evidence="5" type="ORF">SV7mr_04050</name>
</gene>
<dbReference type="PROSITE" id="PS51352">
    <property type="entry name" value="THIOREDOXIN_2"/>
    <property type="match status" value="1"/>
</dbReference>
<evidence type="ECO:0000256" key="2">
    <source>
        <dbReference type="SAM" id="MobiDB-lite"/>
    </source>
</evidence>
<feature type="compositionally biased region" description="Low complexity" evidence="2">
    <location>
        <begin position="147"/>
        <end position="172"/>
    </location>
</feature>
<dbReference type="Pfam" id="PF03190">
    <property type="entry name" value="Thioredox_DsbH"/>
    <property type="match status" value="1"/>
</dbReference>
<dbReference type="InterPro" id="IPR051099">
    <property type="entry name" value="AGR/TXD"/>
</dbReference>
<evidence type="ECO:0000313" key="6">
    <source>
        <dbReference type="Proteomes" id="UP000315003"/>
    </source>
</evidence>
<dbReference type="PANTHER" id="PTHR15337:SF11">
    <property type="entry name" value="THIOREDOXIN DOMAIN-CONTAINING PROTEIN"/>
    <property type="match status" value="1"/>
</dbReference>
<feature type="signal peptide" evidence="3">
    <location>
        <begin position="1"/>
        <end position="23"/>
    </location>
</feature>
<feature type="region of interest" description="Disordered" evidence="2">
    <location>
        <begin position="273"/>
        <end position="292"/>
    </location>
</feature>
<keyword evidence="1 3" id="KW-0732">Signal</keyword>
<dbReference type="InterPro" id="IPR004879">
    <property type="entry name" value="Ssp411-like_TRX"/>
</dbReference>
<protein>
    <submittedName>
        <fullName evidence="5">Thiol:disulfide interchange protein</fullName>
    </submittedName>
</protein>
<dbReference type="SUPFAM" id="SSF52833">
    <property type="entry name" value="Thioredoxin-like"/>
    <property type="match status" value="1"/>
</dbReference>
<organism evidence="5 6">
    <name type="scientific">Stieleria bergensis</name>
    <dbReference type="NCBI Taxonomy" id="2528025"/>
    <lineage>
        <taxon>Bacteria</taxon>
        <taxon>Pseudomonadati</taxon>
        <taxon>Planctomycetota</taxon>
        <taxon>Planctomycetia</taxon>
        <taxon>Pirellulales</taxon>
        <taxon>Pirellulaceae</taxon>
        <taxon>Stieleria</taxon>
    </lineage>
</organism>
<dbReference type="RefSeq" id="WP_145268701.1">
    <property type="nucleotide sequence ID" value="NZ_CP036272.1"/>
</dbReference>
<dbReference type="EMBL" id="CP036272">
    <property type="protein sequence ID" value="QDT57918.1"/>
    <property type="molecule type" value="Genomic_DNA"/>
</dbReference>
<evidence type="ECO:0000313" key="5">
    <source>
        <dbReference type="EMBL" id="QDT57918.1"/>
    </source>
</evidence>
<accession>A0A517SP79</accession>
<dbReference type="InterPro" id="IPR036249">
    <property type="entry name" value="Thioredoxin-like_sf"/>
</dbReference>
<dbReference type="AlphaFoldDB" id="A0A517SP79"/>
<feature type="region of interest" description="Disordered" evidence="2">
    <location>
        <begin position="147"/>
        <end position="230"/>
    </location>
</feature>
<reference evidence="5 6" key="1">
    <citation type="submission" date="2019-02" db="EMBL/GenBank/DDBJ databases">
        <title>Deep-cultivation of Planctomycetes and their phenomic and genomic characterization uncovers novel biology.</title>
        <authorList>
            <person name="Wiegand S."/>
            <person name="Jogler M."/>
            <person name="Boedeker C."/>
            <person name="Pinto D."/>
            <person name="Vollmers J."/>
            <person name="Rivas-Marin E."/>
            <person name="Kohn T."/>
            <person name="Peeters S.H."/>
            <person name="Heuer A."/>
            <person name="Rast P."/>
            <person name="Oberbeckmann S."/>
            <person name="Bunk B."/>
            <person name="Jeske O."/>
            <person name="Meyerdierks A."/>
            <person name="Storesund J.E."/>
            <person name="Kallscheuer N."/>
            <person name="Luecker S."/>
            <person name="Lage O.M."/>
            <person name="Pohl T."/>
            <person name="Merkel B.J."/>
            <person name="Hornburger P."/>
            <person name="Mueller R.-W."/>
            <person name="Bruemmer F."/>
            <person name="Labrenz M."/>
            <person name="Spormann A.M."/>
            <person name="Op den Camp H."/>
            <person name="Overmann J."/>
            <person name="Amann R."/>
            <person name="Jetten M.S.M."/>
            <person name="Mascher T."/>
            <person name="Medema M.H."/>
            <person name="Devos D.P."/>
            <person name="Kaster A.-K."/>
            <person name="Ovreas L."/>
            <person name="Rohde M."/>
            <person name="Galperin M.Y."/>
            <person name="Jogler C."/>
        </authorList>
    </citation>
    <scope>NUCLEOTIDE SEQUENCE [LARGE SCALE GENOMIC DNA]</scope>
    <source>
        <strain evidence="5 6">SV_7m_r</strain>
    </source>
</reference>
<dbReference type="OrthoDB" id="244344at2"/>
<feature type="chain" id="PRO_5022130948" evidence="3">
    <location>
        <begin position="24"/>
        <end position="424"/>
    </location>
</feature>
<feature type="compositionally biased region" description="Low complexity" evidence="2">
    <location>
        <begin position="215"/>
        <end position="230"/>
    </location>
</feature>